<dbReference type="AlphaFoldDB" id="A0A2T5I0G3"/>
<evidence type="ECO:0000256" key="12">
    <source>
        <dbReference type="SAM" id="SignalP"/>
    </source>
</evidence>
<keyword evidence="8 15" id="KW-0675">Receptor</keyword>
<evidence type="ECO:0000256" key="1">
    <source>
        <dbReference type="ARBA" id="ARBA00004571"/>
    </source>
</evidence>
<dbReference type="PANTHER" id="PTHR30069">
    <property type="entry name" value="TONB-DEPENDENT OUTER MEMBRANE RECEPTOR"/>
    <property type="match status" value="1"/>
</dbReference>
<sequence>MIATSNQQVTRLTWIRLLPFLLFSATTAVMAQNMPLKQDISDASLAELMSTKISTVSRKPQTLSDTPAAVFVISQEDIRRASANSIPELLRMAPGLSVARIDANKWSVTSRGYSGRFADDLLVMIDGRTVYSPLLAGTFWETLDLPLEDIERIEVIRGPGGTIWGANAANGAIHIITKHARTTQGNLITSGGGSEERGFTTLRHGGKIGDSFFYRFFTKGFTRDNSFSPSGANDSWRMGTAGFRADWDINDSNAVTFQGQYYGGKAGQNTAFINPAEPESAITRAEDANLAGGHALARWQRTTGERSNTALQVYYDRTHRNELSFRETRQTVDVDFQHRFPLAVPFIPMQPDIVWGGGYRWTVDHLGVGLPISFDPIRRGLQTGNVFAQADVPLVEDRLKLTAGIKFLDNTYTHGNFLPNARLLWTPDAKQSFWASATRSIRLPSRFERDGNQLIRDGAEFIRLISNPHLLAETLWGFETGYRRQITSDLSVDIAGFFNDYNHSSSESEVAPATIQIMDQRHTHIFGFEVYGQWNAFDRLRFMPSYSHLQVRNRVPLGHEAESGEDPKHQFTLRTQLDLVKNVELDAFFRHIDKLPGLRVASYQALDLRLAWKPKSNIELSVIGQNLLQSHHQEFAPELIPTMPVQIQRGVFGRFTLRF</sequence>
<dbReference type="RefSeq" id="WP_107803060.1">
    <property type="nucleotide sequence ID" value="NZ_QAOI01000009.1"/>
</dbReference>
<dbReference type="Pfam" id="PF07715">
    <property type="entry name" value="Plug"/>
    <property type="match status" value="1"/>
</dbReference>
<comment type="similarity">
    <text evidence="2 10 11">Belongs to the TonB-dependent receptor family.</text>
</comment>
<evidence type="ECO:0000256" key="5">
    <source>
        <dbReference type="ARBA" id="ARBA00022692"/>
    </source>
</evidence>
<dbReference type="Proteomes" id="UP000244128">
    <property type="component" value="Unassembled WGS sequence"/>
</dbReference>
<accession>A0A2T5I0G3</accession>
<comment type="subcellular location">
    <subcellularLocation>
        <location evidence="1 10">Cell outer membrane</location>
        <topology evidence="1 10">Multi-pass membrane protein</topology>
    </subcellularLocation>
</comment>
<evidence type="ECO:0000256" key="9">
    <source>
        <dbReference type="ARBA" id="ARBA00023237"/>
    </source>
</evidence>
<evidence type="ECO:0000256" key="2">
    <source>
        <dbReference type="ARBA" id="ARBA00009810"/>
    </source>
</evidence>
<dbReference type="PROSITE" id="PS52016">
    <property type="entry name" value="TONB_DEPENDENT_REC_3"/>
    <property type="match status" value="1"/>
</dbReference>
<evidence type="ECO:0000256" key="11">
    <source>
        <dbReference type="RuleBase" id="RU003357"/>
    </source>
</evidence>
<dbReference type="InterPro" id="IPR039426">
    <property type="entry name" value="TonB-dep_rcpt-like"/>
</dbReference>
<dbReference type="SUPFAM" id="SSF56935">
    <property type="entry name" value="Porins"/>
    <property type="match status" value="1"/>
</dbReference>
<evidence type="ECO:0000313" key="16">
    <source>
        <dbReference type="Proteomes" id="UP000244128"/>
    </source>
</evidence>
<dbReference type="EMBL" id="QAOI01000009">
    <property type="protein sequence ID" value="PTQ77228.1"/>
    <property type="molecule type" value="Genomic_DNA"/>
</dbReference>
<keyword evidence="9 10" id="KW-0998">Cell outer membrane</keyword>
<feature type="domain" description="TonB-dependent receptor plug" evidence="14">
    <location>
        <begin position="63"/>
        <end position="172"/>
    </location>
</feature>
<comment type="caution">
    <text evidence="15">The sequence shown here is derived from an EMBL/GenBank/DDBJ whole genome shotgun (WGS) entry which is preliminary data.</text>
</comment>
<evidence type="ECO:0000259" key="13">
    <source>
        <dbReference type="Pfam" id="PF00593"/>
    </source>
</evidence>
<dbReference type="Pfam" id="PF00593">
    <property type="entry name" value="TonB_dep_Rec_b-barrel"/>
    <property type="match status" value="1"/>
</dbReference>
<keyword evidence="3 10" id="KW-0813">Transport</keyword>
<gene>
    <name evidence="15" type="ORF">C8R26_10912</name>
</gene>
<feature type="chain" id="PRO_5015487656" evidence="12">
    <location>
        <begin position="32"/>
        <end position="659"/>
    </location>
</feature>
<dbReference type="GO" id="GO:0044718">
    <property type="term" value="P:siderophore transmembrane transport"/>
    <property type="evidence" value="ECO:0007669"/>
    <property type="project" value="TreeGrafter"/>
</dbReference>
<feature type="domain" description="TonB-dependent receptor-like beta-barrel" evidence="13">
    <location>
        <begin position="203"/>
        <end position="627"/>
    </location>
</feature>
<evidence type="ECO:0000256" key="4">
    <source>
        <dbReference type="ARBA" id="ARBA00022452"/>
    </source>
</evidence>
<dbReference type="Gene3D" id="2.170.130.10">
    <property type="entry name" value="TonB-dependent receptor, plug domain"/>
    <property type="match status" value="1"/>
</dbReference>
<dbReference type="Gene3D" id="2.40.170.20">
    <property type="entry name" value="TonB-dependent receptor, beta-barrel domain"/>
    <property type="match status" value="1"/>
</dbReference>
<proteinExistence type="inferred from homology"/>
<evidence type="ECO:0000256" key="8">
    <source>
        <dbReference type="ARBA" id="ARBA00023170"/>
    </source>
</evidence>
<evidence type="ECO:0000313" key="15">
    <source>
        <dbReference type="EMBL" id="PTQ77228.1"/>
    </source>
</evidence>
<evidence type="ECO:0000256" key="10">
    <source>
        <dbReference type="PROSITE-ProRule" id="PRU01360"/>
    </source>
</evidence>
<name>A0A2T5I0G3_9PROT</name>
<evidence type="ECO:0000256" key="7">
    <source>
        <dbReference type="ARBA" id="ARBA00023136"/>
    </source>
</evidence>
<dbReference type="InterPro" id="IPR037066">
    <property type="entry name" value="Plug_dom_sf"/>
</dbReference>
<keyword evidence="5 10" id="KW-0812">Transmembrane</keyword>
<protein>
    <submittedName>
        <fullName evidence="15">Iron complex outermembrane receptor protein</fullName>
    </submittedName>
</protein>
<dbReference type="GO" id="GO:0015344">
    <property type="term" value="F:siderophore uptake transmembrane transporter activity"/>
    <property type="evidence" value="ECO:0007669"/>
    <property type="project" value="TreeGrafter"/>
</dbReference>
<feature type="signal peptide" evidence="12">
    <location>
        <begin position="1"/>
        <end position="31"/>
    </location>
</feature>
<dbReference type="InterPro" id="IPR012910">
    <property type="entry name" value="Plug_dom"/>
</dbReference>
<keyword evidence="6 11" id="KW-0798">TonB box</keyword>
<reference evidence="15 16" key="1">
    <citation type="submission" date="2018-04" db="EMBL/GenBank/DDBJ databases">
        <title>Active sludge and wastewater microbial communities from Klosterneuburg, Austria.</title>
        <authorList>
            <person name="Wagner M."/>
        </authorList>
    </citation>
    <scope>NUCLEOTIDE SEQUENCE [LARGE SCALE GENOMIC DNA]</scope>
    <source>
        <strain evidence="15 16">Nm49</strain>
    </source>
</reference>
<evidence type="ECO:0000256" key="6">
    <source>
        <dbReference type="ARBA" id="ARBA00023077"/>
    </source>
</evidence>
<dbReference type="InterPro" id="IPR000531">
    <property type="entry name" value="Beta-barrel_TonB"/>
</dbReference>
<organism evidence="15 16">
    <name type="scientific">Nitrosomonas oligotropha</name>
    <dbReference type="NCBI Taxonomy" id="42354"/>
    <lineage>
        <taxon>Bacteria</taxon>
        <taxon>Pseudomonadati</taxon>
        <taxon>Pseudomonadota</taxon>
        <taxon>Betaproteobacteria</taxon>
        <taxon>Nitrosomonadales</taxon>
        <taxon>Nitrosomonadaceae</taxon>
        <taxon>Nitrosomonas</taxon>
    </lineage>
</organism>
<keyword evidence="4 10" id="KW-1134">Transmembrane beta strand</keyword>
<evidence type="ECO:0000259" key="14">
    <source>
        <dbReference type="Pfam" id="PF07715"/>
    </source>
</evidence>
<evidence type="ECO:0000256" key="3">
    <source>
        <dbReference type="ARBA" id="ARBA00022448"/>
    </source>
</evidence>
<dbReference type="GO" id="GO:0009279">
    <property type="term" value="C:cell outer membrane"/>
    <property type="evidence" value="ECO:0007669"/>
    <property type="project" value="UniProtKB-SubCell"/>
</dbReference>
<keyword evidence="12" id="KW-0732">Signal</keyword>
<keyword evidence="7 10" id="KW-0472">Membrane</keyword>
<dbReference type="PANTHER" id="PTHR30069:SF27">
    <property type="entry name" value="BLL4766 PROTEIN"/>
    <property type="match status" value="1"/>
</dbReference>
<dbReference type="InterPro" id="IPR036942">
    <property type="entry name" value="Beta-barrel_TonB_sf"/>
</dbReference>